<protein>
    <submittedName>
        <fullName evidence="1">Uncharacterized protein</fullName>
    </submittedName>
</protein>
<gene>
    <name evidence="1" type="ORF">SAMN05444278_1232</name>
</gene>
<dbReference type="EMBL" id="FQTW01000023">
    <property type="protein sequence ID" value="SHF03445.1"/>
    <property type="molecule type" value="Genomic_DNA"/>
</dbReference>
<keyword evidence="2" id="KW-1185">Reference proteome</keyword>
<evidence type="ECO:0000313" key="1">
    <source>
        <dbReference type="EMBL" id="SHF03445.1"/>
    </source>
</evidence>
<dbReference type="Proteomes" id="UP000184462">
    <property type="component" value="Unassembled WGS sequence"/>
</dbReference>
<dbReference type="RefSeq" id="WP_073193758.1">
    <property type="nucleotide sequence ID" value="NZ_FQTW01000023.1"/>
</dbReference>
<sequence>MKKTIIYFLIIAFSQNILSQNNEYEKGLIDLAKTYKNFHFRGDPPSNVYEEIKSIPSKKLLTAKKFIKEVVTSNNKLLTTEFLTKPDSVTLKSLYIIRGVNWNMHEAEAKDNMAIVDSLKSEKTNYHELVSCYYGMLFSAIGNKNKPFDLSEVNLNLRDYNLSDDTEKGIFFLTSMRTFGTMIWGYINVPKPPNYKKALNYINKYPKYNGIKYYRFTDLNFKDFKLTTDKRKPKESYKNYYINKYIETLMYHSLCLSEKKKYRKEKDNLLLESILRNESYWKYTKYKPTLEKIFKKVKE</sequence>
<accession>A0A1M4YCI2</accession>
<name>A0A1M4YCI2_9FLAO</name>
<reference evidence="1 2" key="1">
    <citation type="submission" date="2016-11" db="EMBL/GenBank/DDBJ databases">
        <authorList>
            <person name="Jaros S."/>
            <person name="Januszkiewicz K."/>
            <person name="Wedrychowicz H."/>
        </authorList>
    </citation>
    <scope>NUCLEOTIDE SEQUENCE [LARGE SCALE GENOMIC DNA]</scope>
    <source>
        <strain evidence="1 2">DSM 25661</strain>
    </source>
</reference>
<proteinExistence type="predicted"/>
<dbReference type="AlphaFoldDB" id="A0A1M4YCI2"/>
<dbReference type="OrthoDB" id="788814at2"/>
<organism evidence="1 2">
    <name type="scientific">Psychroflexus salarius</name>
    <dbReference type="NCBI Taxonomy" id="1155689"/>
    <lineage>
        <taxon>Bacteria</taxon>
        <taxon>Pseudomonadati</taxon>
        <taxon>Bacteroidota</taxon>
        <taxon>Flavobacteriia</taxon>
        <taxon>Flavobacteriales</taxon>
        <taxon>Flavobacteriaceae</taxon>
        <taxon>Psychroflexus</taxon>
    </lineage>
</organism>
<evidence type="ECO:0000313" key="2">
    <source>
        <dbReference type="Proteomes" id="UP000184462"/>
    </source>
</evidence>